<dbReference type="InterPro" id="IPR031157">
    <property type="entry name" value="G_TR_CS"/>
</dbReference>
<dbReference type="GO" id="GO:0003924">
    <property type="term" value="F:GTPase activity"/>
    <property type="evidence" value="ECO:0007669"/>
    <property type="project" value="UniProtKB-UniRule"/>
</dbReference>
<dbReference type="InterPro" id="IPR005225">
    <property type="entry name" value="Small_GTP-bd"/>
</dbReference>
<dbReference type="Gene3D" id="3.40.50.300">
    <property type="entry name" value="P-loop containing nucleotide triphosphate hydrolases"/>
    <property type="match status" value="1"/>
</dbReference>
<dbReference type="InterPro" id="IPR009022">
    <property type="entry name" value="EFG_III"/>
</dbReference>
<dbReference type="CDD" id="cd16262">
    <property type="entry name" value="EFG_III"/>
    <property type="match status" value="1"/>
</dbReference>
<evidence type="ECO:0000313" key="8">
    <source>
        <dbReference type="Proteomes" id="UP001196530"/>
    </source>
</evidence>
<feature type="binding site" evidence="5">
    <location>
        <begin position="115"/>
        <end position="119"/>
    </location>
    <ligand>
        <name>GTP</name>
        <dbReference type="ChEBI" id="CHEBI:37565"/>
    </ligand>
</feature>
<sequence>MLLRGFKLEPFLARQGRRLFHISPQWRATEDYKTVLLKTPLNRVRNIGIIAHIDAGKTTTTERMLYYSGVTGRIGNVDEGDTVTDYMTQEKDRGITIQSAAVTIPWNKHKINLIDTPGHADFTFEVIRSLRVLDGAVTILDAVAGVEAQTEKVWKQAKDLAIPVVAYVNKMDREGAGFGRTVKEIVSRLGTRVVIVNAPYFIKDQSTGRSIFEGIIDVFDKKLLLWNGPDGASDGSKVEVIDIADDSKYSEVYQEVLKCREAAVEQLGEFDEDVINSFFETEDYMKVPSSTLKKALRKACIAGYATPVLCGASFRNIGVQPLLDAVNDYLPSPLEIRPPEVTSSVIQSARSKTRKQAAEQDKSLPIKVDPREGLVINNNHNLMTALAFKVISHPVRGIMVFVRVYSGKLQPHSTILNSRTGEKVRIGKLLLMNADMPQEVRHLSCGSIGVITGTDQIVTGDTLICHSVSKNPNQLSPKERSARLLSIKVPPPVFSVSIEPASVSENRKLEACLKTLLREDPSLHLSYDEETGQNILSGMGELHLEITKDRLINDMKVNAEVGEVRVTYKETITAPTGYYIGHLPEGYEIELSLDSFEGPVEELDLPEEGVFYLEQDDNVVIIEPDGIPSVVKKALNAEIWSLPVSYETLINGILSGVTGALQMGGRHAKLPLHSMIVRVRRWMIHPEANNISPLISVTRTTILDALASLDDKATTLLEPIMKVLVYVSDEDLGPVSQDLMSARNAKITGIEDEASASSADIIHWAKEQAEKTYVPYDPTLVYMKKTQVSGNKVIKAEAPLREMIGYLTKLRSLTRGRATYDMEFVGMQKTPPDRLRKILEQ</sequence>
<comment type="similarity">
    <text evidence="5">Belongs to the TRAFAC class translation factor GTPase superfamily. Classic translation factor GTPase family. EF-G/EF-2 subfamily.</text>
</comment>
<evidence type="ECO:0000313" key="7">
    <source>
        <dbReference type="EMBL" id="KAG7820358.1"/>
    </source>
</evidence>
<comment type="function">
    <text evidence="5">Mitochondrial GTPase that mediates the disassembly of ribosomes from messenger RNA at the termination of mitochondrial protein biosynthesis. Not involved in the GTP-dependent ribosomal translocation step during translation elongation.</text>
</comment>
<gene>
    <name evidence="5" type="primary">MEF2</name>
    <name evidence="7" type="ORF">KL928_001795</name>
</gene>
<feature type="binding site" evidence="5">
    <location>
        <begin position="169"/>
        <end position="172"/>
    </location>
    <ligand>
        <name>GTP</name>
        <dbReference type="ChEBI" id="CHEBI:37565"/>
    </ligand>
</feature>
<dbReference type="GO" id="GO:0032543">
    <property type="term" value="P:mitochondrial translation"/>
    <property type="evidence" value="ECO:0007669"/>
    <property type="project" value="UniProtKB-UniRule"/>
</dbReference>
<accession>A0AAN6I6Q3</accession>
<reference evidence="7" key="1">
    <citation type="journal article" date="2021" name="G3 (Bethesda)">
        <title>Genomic diversity, chromosomal rearrangements, and interspecies hybridization in the ogataea polymorpha species complex.</title>
        <authorList>
            <person name="Hanson S.J."/>
            <person name="Cinneide E.O."/>
            <person name="Salzberg L.I."/>
            <person name="Wolfe K.H."/>
            <person name="McGowan J."/>
            <person name="Fitzpatrick D.A."/>
            <person name="Matlin K."/>
        </authorList>
    </citation>
    <scope>NUCLEOTIDE SEQUENCE</scope>
    <source>
        <strain evidence="7">61-244</strain>
    </source>
</reference>
<dbReference type="HAMAP" id="MF_03059">
    <property type="entry name" value="mEF_G_2"/>
    <property type="match status" value="1"/>
</dbReference>
<dbReference type="PROSITE" id="PS51722">
    <property type="entry name" value="G_TR_2"/>
    <property type="match status" value="1"/>
</dbReference>
<dbReference type="FunFam" id="3.40.50.300:FF:000514">
    <property type="entry name" value="Ribosome-releasing factor 2, mitochondrial"/>
    <property type="match status" value="1"/>
</dbReference>
<feature type="binding site" evidence="5">
    <location>
        <begin position="51"/>
        <end position="58"/>
    </location>
    <ligand>
        <name>GTP</name>
        <dbReference type="ChEBI" id="CHEBI:37565"/>
    </ligand>
</feature>
<evidence type="ECO:0000256" key="2">
    <source>
        <dbReference type="ARBA" id="ARBA00022917"/>
    </source>
</evidence>
<dbReference type="Pfam" id="PF14492">
    <property type="entry name" value="EFG_III"/>
    <property type="match status" value="1"/>
</dbReference>
<proteinExistence type="inferred from homology"/>
<dbReference type="Gene3D" id="3.30.70.240">
    <property type="match status" value="1"/>
</dbReference>
<dbReference type="Pfam" id="PF00679">
    <property type="entry name" value="EFG_C"/>
    <property type="match status" value="1"/>
</dbReference>
<dbReference type="AlphaFoldDB" id="A0AAN6I6Q3"/>
<dbReference type="SUPFAM" id="SSF54980">
    <property type="entry name" value="EF-G C-terminal domain-like"/>
    <property type="match status" value="2"/>
</dbReference>
<dbReference type="NCBIfam" id="TIGR00231">
    <property type="entry name" value="small_GTP"/>
    <property type="match status" value="1"/>
</dbReference>
<dbReference type="PROSITE" id="PS00301">
    <property type="entry name" value="G_TR_1"/>
    <property type="match status" value="1"/>
</dbReference>
<protein>
    <recommendedName>
        <fullName evidence="5">Ribosome-releasing factor 2, mitochondrial</fullName>
        <shortName evidence="5">RRF2mt</shortName>
    </recommendedName>
    <alternativeName>
        <fullName evidence="5">Elongation factor G 2, mitochondrial</fullName>
        <shortName evidence="5">EF-G2mt</shortName>
        <shortName evidence="5">mEF-G 2</shortName>
    </alternativeName>
</protein>
<dbReference type="Gene3D" id="3.30.70.870">
    <property type="entry name" value="Elongation Factor G (Translational Gtpase), domain 3"/>
    <property type="match status" value="1"/>
</dbReference>
<dbReference type="GO" id="GO:0005525">
    <property type="term" value="F:GTP binding"/>
    <property type="evidence" value="ECO:0007669"/>
    <property type="project" value="UniProtKB-UniRule"/>
</dbReference>
<keyword evidence="3 5" id="KW-0496">Mitochondrion</keyword>
<evidence type="ECO:0000256" key="4">
    <source>
        <dbReference type="ARBA" id="ARBA00023134"/>
    </source>
</evidence>
<evidence type="ECO:0000259" key="6">
    <source>
        <dbReference type="PROSITE" id="PS51722"/>
    </source>
</evidence>
<feature type="domain" description="Tr-type G" evidence="6">
    <location>
        <begin position="42"/>
        <end position="334"/>
    </location>
</feature>
<dbReference type="CDD" id="cd01886">
    <property type="entry name" value="EF-G"/>
    <property type="match status" value="1"/>
</dbReference>
<name>A0AAN6I6Q3_PICAN</name>
<keyword evidence="4 5" id="KW-0342">GTP-binding</keyword>
<dbReference type="Pfam" id="PF00009">
    <property type="entry name" value="GTP_EFTU"/>
    <property type="match status" value="1"/>
</dbReference>
<dbReference type="InterPro" id="IPR035647">
    <property type="entry name" value="EFG_III/V"/>
</dbReference>
<dbReference type="CDD" id="cd03713">
    <property type="entry name" value="EFG_mtEFG_C"/>
    <property type="match status" value="1"/>
</dbReference>
<dbReference type="SUPFAM" id="SSF50447">
    <property type="entry name" value="Translation proteins"/>
    <property type="match status" value="1"/>
</dbReference>
<dbReference type="PRINTS" id="PR00315">
    <property type="entry name" value="ELONGATNFCT"/>
</dbReference>
<dbReference type="GO" id="GO:0032790">
    <property type="term" value="P:ribosome disassembly"/>
    <property type="evidence" value="ECO:0007669"/>
    <property type="project" value="UniProtKB-UniRule"/>
</dbReference>
<dbReference type="InterPro" id="IPR000640">
    <property type="entry name" value="EFG_V-like"/>
</dbReference>
<evidence type="ECO:0000256" key="5">
    <source>
        <dbReference type="HAMAP-Rule" id="MF_03059"/>
    </source>
</evidence>
<dbReference type="SMART" id="SM00838">
    <property type="entry name" value="EFG_C"/>
    <property type="match status" value="1"/>
</dbReference>
<dbReference type="InterPro" id="IPR004161">
    <property type="entry name" value="EFTu-like_2"/>
</dbReference>
<dbReference type="InterPro" id="IPR000795">
    <property type="entry name" value="T_Tr_GTP-bd_dom"/>
</dbReference>
<dbReference type="InterPro" id="IPR035649">
    <property type="entry name" value="EFG_V"/>
</dbReference>
<evidence type="ECO:0000256" key="1">
    <source>
        <dbReference type="ARBA" id="ARBA00022741"/>
    </source>
</evidence>
<dbReference type="InterPro" id="IPR027417">
    <property type="entry name" value="P-loop_NTPase"/>
</dbReference>
<keyword evidence="1 5" id="KW-0547">Nucleotide-binding</keyword>
<comment type="caution">
    <text evidence="7">The sequence shown here is derived from an EMBL/GenBank/DDBJ whole genome shotgun (WGS) entry which is preliminary data.</text>
</comment>
<dbReference type="PANTHER" id="PTHR43261:SF1">
    <property type="entry name" value="RIBOSOME-RELEASING FACTOR 2, MITOCHONDRIAL"/>
    <property type="match status" value="1"/>
</dbReference>
<dbReference type="Gene3D" id="2.40.30.10">
    <property type="entry name" value="Translation factors"/>
    <property type="match status" value="1"/>
</dbReference>
<dbReference type="PANTHER" id="PTHR43261">
    <property type="entry name" value="TRANSLATION ELONGATION FACTOR G-RELATED"/>
    <property type="match status" value="1"/>
</dbReference>
<comment type="subcellular location">
    <subcellularLocation>
        <location evidence="5">Mitochondrion</location>
    </subcellularLocation>
</comment>
<dbReference type="FunFam" id="3.30.70.870:FF:000007">
    <property type="entry name" value="Ribosome-releasing factor 2, mitochondrial"/>
    <property type="match status" value="1"/>
</dbReference>
<dbReference type="InterPro" id="IPR009000">
    <property type="entry name" value="Transl_B-barrel_sf"/>
</dbReference>
<dbReference type="InterPro" id="IPR041095">
    <property type="entry name" value="EFG_II"/>
</dbReference>
<organism evidence="7 8">
    <name type="scientific">Pichia angusta</name>
    <name type="common">Yeast</name>
    <name type="synonym">Hansenula polymorpha</name>
    <dbReference type="NCBI Taxonomy" id="870730"/>
    <lineage>
        <taxon>Eukaryota</taxon>
        <taxon>Fungi</taxon>
        <taxon>Dikarya</taxon>
        <taxon>Ascomycota</taxon>
        <taxon>Saccharomycotina</taxon>
        <taxon>Pichiomycetes</taxon>
        <taxon>Pichiales</taxon>
        <taxon>Pichiaceae</taxon>
        <taxon>Ogataea</taxon>
    </lineage>
</organism>
<dbReference type="Proteomes" id="UP001196530">
    <property type="component" value="Unassembled WGS sequence"/>
</dbReference>
<dbReference type="EMBL" id="JAHLUX010000003">
    <property type="protein sequence ID" value="KAG7820358.1"/>
    <property type="molecule type" value="Genomic_DNA"/>
</dbReference>
<dbReference type="GO" id="GO:0005759">
    <property type="term" value="C:mitochondrial matrix"/>
    <property type="evidence" value="ECO:0007669"/>
    <property type="project" value="UniProtKB-ARBA"/>
</dbReference>
<evidence type="ECO:0000256" key="3">
    <source>
        <dbReference type="ARBA" id="ARBA00023128"/>
    </source>
</evidence>
<dbReference type="SUPFAM" id="SSF52540">
    <property type="entry name" value="P-loop containing nucleoside triphosphate hydrolases"/>
    <property type="match status" value="1"/>
</dbReference>
<dbReference type="InterPro" id="IPR030851">
    <property type="entry name" value="EFG2"/>
</dbReference>
<dbReference type="Pfam" id="PF03144">
    <property type="entry name" value="GTP_EFTU_D2"/>
    <property type="match status" value="1"/>
</dbReference>
<keyword evidence="2 5" id="KW-0648">Protein biosynthesis</keyword>